<sequence>MVVTLASDNAQFEKVTVEMSRRKLLLTGFGPFGQHAVNHSWLAVKEVADHEFAFWEIIAKEIAVDYDFVHNNVPELWNEVNPDLVIHVGISSYEKGVVHLETCAHSSGYIREDINGCCPKIAGNGECSEDVCLETTIDVDCIVNNLSDSFPVVCKSNNAGRYLCEFIYYTSLNMHRAPTLFIHIPTLDEDVTLEKIVSTLINIVQLCMVQVPFAKCL</sequence>
<evidence type="ECO:0000256" key="4">
    <source>
        <dbReference type="ARBA" id="ARBA00022801"/>
    </source>
</evidence>
<dbReference type="SUPFAM" id="SSF53182">
    <property type="entry name" value="Pyrrolidone carboxyl peptidase (pyroglutamate aminopeptidase)"/>
    <property type="match status" value="1"/>
</dbReference>
<evidence type="ECO:0000313" key="7">
    <source>
        <dbReference type="RefSeq" id="XP_065670974.1"/>
    </source>
</evidence>
<dbReference type="Proteomes" id="UP001652625">
    <property type="component" value="Chromosome 13"/>
</dbReference>
<dbReference type="GeneID" id="100214005"/>
<organism evidence="6 7">
    <name type="scientific">Hydra vulgaris</name>
    <name type="common">Hydra</name>
    <name type="synonym">Hydra attenuata</name>
    <dbReference type="NCBI Taxonomy" id="6087"/>
    <lineage>
        <taxon>Eukaryota</taxon>
        <taxon>Metazoa</taxon>
        <taxon>Cnidaria</taxon>
        <taxon>Hydrozoa</taxon>
        <taxon>Hydroidolina</taxon>
        <taxon>Anthoathecata</taxon>
        <taxon>Aplanulata</taxon>
        <taxon>Hydridae</taxon>
        <taxon>Hydra</taxon>
    </lineage>
</organism>
<accession>A0ABM4D9F6</accession>
<reference evidence="7" key="1">
    <citation type="submission" date="2025-08" db="UniProtKB">
        <authorList>
            <consortium name="RefSeq"/>
        </authorList>
    </citation>
    <scope>IDENTIFICATION</scope>
</reference>
<dbReference type="PRINTS" id="PR00706">
    <property type="entry name" value="PYROGLUPTASE"/>
</dbReference>
<dbReference type="Pfam" id="PF01470">
    <property type="entry name" value="Peptidase_C15"/>
    <property type="match status" value="1"/>
</dbReference>
<dbReference type="Gene3D" id="3.40.630.20">
    <property type="entry name" value="Peptidase C15, pyroglutamyl peptidase I-like"/>
    <property type="match status" value="1"/>
</dbReference>
<keyword evidence="4" id="KW-0378">Hydrolase</keyword>
<evidence type="ECO:0000256" key="5">
    <source>
        <dbReference type="ARBA" id="ARBA00022807"/>
    </source>
</evidence>
<dbReference type="CDD" id="cd00501">
    <property type="entry name" value="Peptidase_C15"/>
    <property type="match status" value="1"/>
</dbReference>
<keyword evidence="3" id="KW-0645">Protease</keyword>
<name>A0ABM4D9F6_HYDVU</name>
<dbReference type="InterPro" id="IPR016125">
    <property type="entry name" value="Peptidase_C15-like"/>
</dbReference>
<dbReference type="PANTHER" id="PTHR23402">
    <property type="entry name" value="PROTEASE FAMILY C15 PYROGLUTAMYL-PEPTIDASE I-RELATED"/>
    <property type="match status" value="1"/>
</dbReference>
<evidence type="ECO:0000313" key="6">
    <source>
        <dbReference type="Proteomes" id="UP001652625"/>
    </source>
</evidence>
<keyword evidence="6" id="KW-1185">Reference proteome</keyword>
<keyword evidence="2" id="KW-0963">Cytoplasm</keyword>
<comment type="similarity">
    <text evidence="1">Belongs to the peptidase C15 family.</text>
</comment>
<dbReference type="RefSeq" id="XP_065670974.1">
    <property type="nucleotide sequence ID" value="XM_065814902.1"/>
</dbReference>
<dbReference type="InterPro" id="IPR000816">
    <property type="entry name" value="Peptidase_C15"/>
</dbReference>
<dbReference type="PANTHER" id="PTHR23402:SF1">
    <property type="entry name" value="PYROGLUTAMYL-PEPTIDASE I"/>
    <property type="match status" value="1"/>
</dbReference>
<keyword evidence="5" id="KW-0788">Thiol protease</keyword>
<proteinExistence type="inferred from homology"/>
<evidence type="ECO:0000256" key="3">
    <source>
        <dbReference type="ARBA" id="ARBA00022670"/>
    </source>
</evidence>
<evidence type="ECO:0000256" key="1">
    <source>
        <dbReference type="ARBA" id="ARBA00006641"/>
    </source>
</evidence>
<evidence type="ECO:0000256" key="2">
    <source>
        <dbReference type="ARBA" id="ARBA00022490"/>
    </source>
</evidence>
<dbReference type="InterPro" id="IPR036440">
    <property type="entry name" value="Peptidase_C15-like_sf"/>
</dbReference>
<gene>
    <name evidence="7" type="primary">LOC100214005</name>
</gene>
<protein>
    <submittedName>
        <fullName evidence="7">Pyroglutamyl-peptidase 1 isoform X2</fullName>
    </submittedName>
</protein>